<feature type="domain" description="DNA mismatch repair proteins mutS family" evidence="5">
    <location>
        <begin position="417"/>
        <end position="433"/>
    </location>
</feature>
<feature type="coiled-coil region" evidence="4">
    <location>
        <begin position="242"/>
        <end position="273"/>
    </location>
</feature>
<dbReference type="EMBL" id="WBVQ01000002">
    <property type="protein sequence ID" value="KAB2816478.1"/>
    <property type="molecule type" value="Genomic_DNA"/>
</dbReference>
<evidence type="ECO:0000256" key="1">
    <source>
        <dbReference type="ARBA" id="ARBA00022741"/>
    </source>
</evidence>
<accession>A0A6L3ZG73</accession>
<name>A0A6L3ZG73_9FLAO</name>
<keyword evidence="7" id="KW-1185">Reference proteome</keyword>
<dbReference type="Gene3D" id="3.40.50.300">
    <property type="entry name" value="P-loop containing nucleotide triphosphate hydrolases"/>
    <property type="match status" value="1"/>
</dbReference>
<dbReference type="SMART" id="SM00534">
    <property type="entry name" value="MUTSac"/>
    <property type="match status" value="1"/>
</dbReference>
<keyword evidence="1" id="KW-0547">Nucleotide-binding</keyword>
<keyword evidence="2" id="KW-0067">ATP-binding</keyword>
<dbReference type="AlphaFoldDB" id="A0A6L3ZG73"/>
<dbReference type="InterPro" id="IPR000432">
    <property type="entry name" value="DNA_mismatch_repair_MutS_C"/>
</dbReference>
<feature type="coiled-coil region" evidence="4">
    <location>
        <begin position="516"/>
        <end position="585"/>
    </location>
</feature>
<proteinExistence type="predicted"/>
<organism evidence="6 7">
    <name type="scientific">Phaeocystidibacter marisrubri</name>
    <dbReference type="NCBI Taxonomy" id="1577780"/>
    <lineage>
        <taxon>Bacteria</taxon>
        <taxon>Pseudomonadati</taxon>
        <taxon>Bacteroidota</taxon>
        <taxon>Flavobacteriia</taxon>
        <taxon>Flavobacteriales</taxon>
        <taxon>Phaeocystidibacteraceae</taxon>
        <taxon>Phaeocystidibacter</taxon>
    </lineage>
</organism>
<dbReference type="PROSITE" id="PS00486">
    <property type="entry name" value="DNA_MISMATCH_REPAIR_2"/>
    <property type="match status" value="1"/>
</dbReference>
<evidence type="ECO:0000256" key="2">
    <source>
        <dbReference type="ARBA" id="ARBA00022840"/>
    </source>
</evidence>
<dbReference type="InterPro" id="IPR027417">
    <property type="entry name" value="P-loop_NTPase"/>
</dbReference>
<comment type="caution">
    <text evidence="6">The sequence shown here is derived from an EMBL/GenBank/DDBJ whole genome shotgun (WGS) entry which is preliminary data.</text>
</comment>
<dbReference type="Proteomes" id="UP000484164">
    <property type="component" value="Unassembled WGS sequence"/>
</dbReference>
<dbReference type="GO" id="GO:0140664">
    <property type="term" value="F:ATP-dependent DNA damage sensor activity"/>
    <property type="evidence" value="ECO:0007669"/>
    <property type="project" value="InterPro"/>
</dbReference>
<keyword evidence="3" id="KW-0238">DNA-binding</keyword>
<dbReference type="NCBIfam" id="TIGR01069">
    <property type="entry name" value="mutS2"/>
    <property type="match status" value="1"/>
</dbReference>
<dbReference type="Pfam" id="PF00488">
    <property type="entry name" value="MutS_V"/>
    <property type="match status" value="1"/>
</dbReference>
<dbReference type="SUPFAM" id="SSF48334">
    <property type="entry name" value="DNA repair protein MutS, domain III"/>
    <property type="match status" value="1"/>
</dbReference>
<dbReference type="GO" id="GO:0030983">
    <property type="term" value="F:mismatched DNA binding"/>
    <property type="evidence" value="ECO:0007669"/>
    <property type="project" value="InterPro"/>
</dbReference>
<dbReference type="PANTHER" id="PTHR48466:SF2">
    <property type="entry name" value="OS10G0509000 PROTEIN"/>
    <property type="match status" value="1"/>
</dbReference>
<dbReference type="GO" id="GO:0016887">
    <property type="term" value="F:ATP hydrolysis activity"/>
    <property type="evidence" value="ECO:0007669"/>
    <property type="project" value="InterPro"/>
</dbReference>
<dbReference type="InterPro" id="IPR036187">
    <property type="entry name" value="DNA_mismatch_repair_MutS_sf"/>
</dbReference>
<dbReference type="SUPFAM" id="SSF52540">
    <property type="entry name" value="P-loop containing nucleoside triphosphate hydrolases"/>
    <property type="match status" value="1"/>
</dbReference>
<evidence type="ECO:0000313" key="7">
    <source>
        <dbReference type="Proteomes" id="UP000484164"/>
    </source>
</evidence>
<dbReference type="OrthoDB" id="9808166at2"/>
<gene>
    <name evidence="6" type="ORF">F8C82_12415</name>
</gene>
<evidence type="ECO:0000256" key="3">
    <source>
        <dbReference type="ARBA" id="ARBA00023125"/>
    </source>
</evidence>
<dbReference type="PIRSF" id="PIRSF005814">
    <property type="entry name" value="MutS_YshD"/>
    <property type="match status" value="1"/>
</dbReference>
<dbReference type="PANTHER" id="PTHR48466">
    <property type="entry name" value="OS10G0509000 PROTEIN-RELATED"/>
    <property type="match status" value="1"/>
</dbReference>
<dbReference type="SMART" id="SM00533">
    <property type="entry name" value="MUTSd"/>
    <property type="match status" value="1"/>
</dbReference>
<dbReference type="GO" id="GO:0004519">
    <property type="term" value="F:endonuclease activity"/>
    <property type="evidence" value="ECO:0007669"/>
    <property type="project" value="InterPro"/>
</dbReference>
<evidence type="ECO:0000313" key="6">
    <source>
        <dbReference type="EMBL" id="KAB2816478.1"/>
    </source>
</evidence>
<dbReference type="GO" id="GO:0005524">
    <property type="term" value="F:ATP binding"/>
    <property type="evidence" value="ECO:0007669"/>
    <property type="project" value="UniProtKB-KW"/>
</dbReference>
<evidence type="ECO:0000256" key="4">
    <source>
        <dbReference type="SAM" id="Coils"/>
    </source>
</evidence>
<evidence type="ECO:0000259" key="5">
    <source>
        <dbReference type="PROSITE" id="PS00486"/>
    </source>
</evidence>
<protein>
    <recommendedName>
        <fullName evidence="5">DNA mismatch repair proteins mutS family domain-containing protein</fullName>
    </recommendedName>
</protein>
<reference evidence="6 7" key="1">
    <citation type="submission" date="2019-10" db="EMBL/GenBank/DDBJ databases">
        <title>Genome sequence of Phaeocystidibacter marisrubri JCM30614 (type strain).</title>
        <authorList>
            <person name="Bowman J.P."/>
        </authorList>
    </citation>
    <scope>NUCLEOTIDE SEQUENCE [LARGE SCALE GENOMIC DNA]</scope>
    <source>
        <strain evidence="6 7">JCM 30614</strain>
    </source>
</reference>
<dbReference type="GO" id="GO:0006298">
    <property type="term" value="P:mismatch repair"/>
    <property type="evidence" value="ECO:0007669"/>
    <property type="project" value="InterPro"/>
</dbReference>
<dbReference type="RefSeq" id="WP_151693905.1">
    <property type="nucleotide sequence ID" value="NZ_BMGX01000001.1"/>
</dbReference>
<dbReference type="InterPro" id="IPR007696">
    <property type="entry name" value="DNA_mismatch_repair_MutS_core"/>
</dbReference>
<dbReference type="InterPro" id="IPR045076">
    <property type="entry name" value="MutS"/>
</dbReference>
<dbReference type="InterPro" id="IPR005747">
    <property type="entry name" value="MutS2"/>
</dbReference>
<keyword evidence="4" id="KW-0175">Coiled coil</keyword>
<sequence>MQIYPSDIIEHLEFTDVRKAVAHYAVTKEGIERLLELHPSSDPQEIENNLTEVNEVLSVYQAENSVPALSAADLKDALSMLRIKNAVLEAEQFLDVKQLVEAYNNLHRFCESQKELLPTVGLRFRAFPPNFEIPAAIDRVLERNGVVKSSASSELTKIRTQLSRKRTSADRIFYKAVRKYDSLGFLGDVNEGVHDNRRTIGIQAGFKGRVNGLLHGASNKHSLVFIEPAECVEINNEIAMLIDDEKREVRRILKELTQLLAAHREELNAFSRIMSEVDFIHAKARYALAEDACLPNINYDGEWQVIKGINPVLRHYHKTKNRPVVPLDLSLDPDARILVISGPNAGGKSITLKTVGLFQLMLQSGLLLPVHPKSSFPLVHKILADIGDSQSIENELSTYSSKLEKMKEFLHTSDEKTLFLIDEFGSGSDPDLGAVLAQVFLKSLNRKRAYGIATTHYNSIKSLAASLPGVVNGSMLFNGATLEPEYTLQIGQPGSSYTFEVAERAGIPKGLITSARKRLKEGTRALDELLVELQKERHALGVERAETAQRLEELEAMKLRHTAQIKKLEDKVQKQSQTNADQNEQLMWGKRFESLVKSWNKSTNNQQRKAVVDRFKQMLSDRGGEVKKVEKKNLSKAKKKQLALLKKLTSEPVKVGDKVKLINSKQSGQIVEIKKDKYVIAYDNGISTTTERDKFILANRRL</sequence>
<dbReference type="GO" id="GO:0045910">
    <property type="term" value="P:negative regulation of DNA recombination"/>
    <property type="evidence" value="ECO:0007669"/>
    <property type="project" value="InterPro"/>
</dbReference>